<proteinExistence type="predicted"/>
<evidence type="ECO:0000313" key="2">
    <source>
        <dbReference type="EMBL" id="MFC4629233.1"/>
    </source>
</evidence>
<comment type="caution">
    <text evidence="2">The sequence shown here is derived from an EMBL/GenBank/DDBJ whole genome shotgun (WGS) entry which is preliminary data.</text>
</comment>
<name>A0ABV9HH06_9MICO</name>
<reference evidence="3" key="1">
    <citation type="journal article" date="2019" name="Int. J. Syst. Evol. Microbiol.">
        <title>The Global Catalogue of Microorganisms (GCM) 10K type strain sequencing project: providing services to taxonomists for standard genome sequencing and annotation.</title>
        <authorList>
            <consortium name="The Broad Institute Genomics Platform"/>
            <consortium name="The Broad Institute Genome Sequencing Center for Infectious Disease"/>
            <person name="Wu L."/>
            <person name="Ma J."/>
        </authorList>
    </citation>
    <scope>NUCLEOTIDE SEQUENCE [LARGE SCALE GENOMIC DNA]</scope>
    <source>
        <strain evidence="3">CCUG 42722</strain>
    </source>
</reference>
<sequence length="335" mass="35037">MSGHDDLGFDGDLGRGRDVLKQTIGALVEGATPSGVPSTPEENLGLLRRRVRTWRIAKAGAVGLTGVVVVGALAFSTAQASTWTRSEPLPGRPTIESTERGPVPSDIPTSRMSPSPSVTASPSPSPSSSPSSTPEATPSGGADVDPEPEPSASSVETDPPDVITAPFDDGYRPWGVDDDPTWCGMPDTDLVSTSPSVSIEITGDLTYARGEEGSIPVRLVGEMPGYNGPTGDGDDIGNGAILIWSQGGRVVDLGEYWREASYEIPPALNETGEWTGVAEVPPYSSCIEADREEAPYGYDNVRAAGTYQVRAAQVHTVGDGETELLFSEPVTVTIP</sequence>
<dbReference type="EMBL" id="JBHSFI010000004">
    <property type="protein sequence ID" value="MFC4629233.1"/>
    <property type="molecule type" value="Genomic_DNA"/>
</dbReference>
<evidence type="ECO:0000256" key="1">
    <source>
        <dbReference type="SAM" id="MobiDB-lite"/>
    </source>
</evidence>
<dbReference type="RefSeq" id="WP_377136122.1">
    <property type="nucleotide sequence ID" value="NZ_JBHSFI010000004.1"/>
</dbReference>
<feature type="compositionally biased region" description="Low complexity" evidence="1">
    <location>
        <begin position="113"/>
        <end position="139"/>
    </location>
</feature>
<feature type="region of interest" description="Disordered" evidence="1">
    <location>
        <begin position="81"/>
        <end position="175"/>
    </location>
</feature>
<protein>
    <submittedName>
        <fullName evidence="2">Uncharacterized protein</fullName>
    </submittedName>
</protein>
<accession>A0ABV9HH06</accession>
<evidence type="ECO:0000313" key="3">
    <source>
        <dbReference type="Proteomes" id="UP001596011"/>
    </source>
</evidence>
<keyword evidence="3" id="KW-1185">Reference proteome</keyword>
<organism evidence="2 3">
    <name type="scientific">Promicromonospora alba</name>
    <dbReference type="NCBI Taxonomy" id="1616110"/>
    <lineage>
        <taxon>Bacteria</taxon>
        <taxon>Bacillati</taxon>
        <taxon>Actinomycetota</taxon>
        <taxon>Actinomycetes</taxon>
        <taxon>Micrococcales</taxon>
        <taxon>Promicromonosporaceae</taxon>
        <taxon>Promicromonospora</taxon>
    </lineage>
</organism>
<gene>
    <name evidence="2" type="ORF">ACFO6V_13380</name>
</gene>
<dbReference type="Proteomes" id="UP001596011">
    <property type="component" value="Unassembled WGS sequence"/>
</dbReference>